<keyword evidence="3" id="KW-0012">Acyltransferase</keyword>
<dbReference type="SMART" id="SM00563">
    <property type="entry name" value="PlsC"/>
    <property type="match status" value="1"/>
</dbReference>
<dbReference type="InterPro" id="IPR002123">
    <property type="entry name" value="Plipid/glycerol_acylTrfase"/>
</dbReference>
<dbReference type="GO" id="GO:0003841">
    <property type="term" value="F:1-acylglycerol-3-phosphate O-acyltransferase activity"/>
    <property type="evidence" value="ECO:0007669"/>
    <property type="project" value="InterPro"/>
</dbReference>
<dbReference type="SUPFAM" id="SSF69593">
    <property type="entry name" value="Glycerol-3-phosphate (1)-acyltransferase"/>
    <property type="match status" value="1"/>
</dbReference>
<dbReference type="CDD" id="cd07989">
    <property type="entry name" value="LPLAT_AGPAT-like"/>
    <property type="match status" value="1"/>
</dbReference>
<dbReference type="InterPro" id="IPR004552">
    <property type="entry name" value="AGP_acyltrans"/>
</dbReference>
<dbReference type="Pfam" id="PF01553">
    <property type="entry name" value="Acyltransferase"/>
    <property type="match status" value="1"/>
</dbReference>
<feature type="domain" description="Phospholipid/glycerol acyltransferase" evidence="4">
    <location>
        <begin position="23"/>
        <end position="138"/>
    </location>
</feature>
<dbReference type="GO" id="GO:0016020">
    <property type="term" value="C:membrane"/>
    <property type="evidence" value="ECO:0007669"/>
    <property type="project" value="InterPro"/>
</dbReference>
<dbReference type="GO" id="GO:0006654">
    <property type="term" value="P:phosphatidic acid biosynthetic process"/>
    <property type="evidence" value="ECO:0007669"/>
    <property type="project" value="TreeGrafter"/>
</dbReference>
<dbReference type="PANTHER" id="PTHR10434">
    <property type="entry name" value="1-ACYL-SN-GLYCEROL-3-PHOSPHATE ACYLTRANSFERASE"/>
    <property type="match status" value="1"/>
</dbReference>
<evidence type="ECO:0000256" key="1">
    <source>
        <dbReference type="ARBA" id="ARBA00008655"/>
    </source>
</evidence>
<proteinExistence type="inferred from homology"/>
<reference evidence="5" key="1">
    <citation type="submission" date="2018-05" db="EMBL/GenBank/DDBJ databases">
        <authorList>
            <person name="Lanie J.A."/>
            <person name="Ng W.-L."/>
            <person name="Kazmierczak K.M."/>
            <person name="Andrzejewski T.M."/>
            <person name="Davidsen T.M."/>
            <person name="Wayne K.J."/>
            <person name="Tettelin H."/>
            <person name="Glass J.I."/>
            <person name="Rusch D."/>
            <person name="Podicherti R."/>
            <person name="Tsui H.-C.T."/>
            <person name="Winkler M.E."/>
        </authorList>
    </citation>
    <scope>NUCLEOTIDE SEQUENCE</scope>
</reference>
<evidence type="ECO:0000256" key="2">
    <source>
        <dbReference type="ARBA" id="ARBA00022679"/>
    </source>
</evidence>
<sequence>MLAIGGIKYSIIGLERLDLNSHYVFAANHESALDIPLVFAGLPFHLVAISKIELKWIPIFGWAMMAGGHFFVDRRNYTRALKSLEKAKLSMAKNPRSVIIYPEGTRSLDGKVKPFKKGGLVMAMQMGVPVVPIALCGTGNVLKKKGLALNRQAIELRIGNPIETQNLGTDNRNQFVEDVRQEVIALKARWENAT</sequence>
<dbReference type="PANTHER" id="PTHR10434:SF11">
    <property type="entry name" value="1-ACYL-SN-GLYCEROL-3-PHOSPHATE ACYLTRANSFERASE"/>
    <property type="match status" value="1"/>
</dbReference>
<organism evidence="5">
    <name type="scientific">marine metagenome</name>
    <dbReference type="NCBI Taxonomy" id="408172"/>
    <lineage>
        <taxon>unclassified sequences</taxon>
        <taxon>metagenomes</taxon>
        <taxon>ecological metagenomes</taxon>
    </lineage>
</organism>
<gene>
    <name evidence="5" type="ORF">METZ01_LOCUS20755</name>
</gene>
<name>A0A381PLL8_9ZZZZ</name>
<dbReference type="NCBIfam" id="TIGR00530">
    <property type="entry name" value="AGP_acyltrn"/>
    <property type="match status" value="1"/>
</dbReference>
<accession>A0A381PLL8</accession>
<dbReference type="EMBL" id="UINC01001025">
    <property type="protein sequence ID" value="SUZ67901.1"/>
    <property type="molecule type" value="Genomic_DNA"/>
</dbReference>
<evidence type="ECO:0000259" key="4">
    <source>
        <dbReference type="SMART" id="SM00563"/>
    </source>
</evidence>
<evidence type="ECO:0000256" key="3">
    <source>
        <dbReference type="ARBA" id="ARBA00023315"/>
    </source>
</evidence>
<keyword evidence="2" id="KW-0808">Transferase</keyword>
<dbReference type="AlphaFoldDB" id="A0A381PLL8"/>
<protein>
    <recommendedName>
        <fullName evidence="4">Phospholipid/glycerol acyltransferase domain-containing protein</fullName>
    </recommendedName>
</protein>
<comment type="similarity">
    <text evidence="1">Belongs to the 1-acyl-sn-glycerol-3-phosphate acyltransferase family.</text>
</comment>
<evidence type="ECO:0000313" key="5">
    <source>
        <dbReference type="EMBL" id="SUZ67901.1"/>
    </source>
</evidence>